<dbReference type="OrthoDB" id="21502at2759"/>
<organism evidence="2 3">
    <name type="scientific">Penicillium salamii</name>
    <dbReference type="NCBI Taxonomy" id="1612424"/>
    <lineage>
        <taxon>Eukaryota</taxon>
        <taxon>Fungi</taxon>
        <taxon>Dikarya</taxon>
        <taxon>Ascomycota</taxon>
        <taxon>Pezizomycotina</taxon>
        <taxon>Eurotiomycetes</taxon>
        <taxon>Eurotiomycetidae</taxon>
        <taxon>Eurotiales</taxon>
        <taxon>Aspergillaceae</taxon>
        <taxon>Penicillium</taxon>
    </lineage>
</organism>
<gene>
    <name evidence="2" type="ORF">PSALAMII_LOCUS2711</name>
</gene>
<evidence type="ECO:0000313" key="2">
    <source>
        <dbReference type="EMBL" id="CAG8337124.1"/>
    </source>
</evidence>
<name>A0A9W4ISX9_9EURO</name>
<comment type="caution">
    <text evidence="2">The sequence shown here is derived from an EMBL/GenBank/DDBJ whole genome shotgun (WGS) entry which is preliminary data.</text>
</comment>
<feature type="region of interest" description="Disordered" evidence="1">
    <location>
        <begin position="91"/>
        <end position="115"/>
    </location>
</feature>
<proteinExistence type="predicted"/>
<accession>A0A9W4ISX9</accession>
<dbReference type="EMBL" id="CAJVPD010000111">
    <property type="protein sequence ID" value="CAG8337124.1"/>
    <property type="molecule type" value="Genomic_DNA"/>
</dbReference>
<reference evidence="2" key="1">
    <citation type="submission" date="2021-07" db="EMBL/GenBank/DDBJ databases">
        <authorList>
            <person name="Branca A.L. A."/>
        </authorList>
    </citation>
    <scope>NUCLEOTIDE SEQUENCE</scope>
</reference>
<evidence type="ECO:0000313" key="3">
    <source>
        <dbReference type="Proteomes" id="UP001152592"/>
    </source>
</evidence>
<evidence type="ECO:0000256" key="1">
    <source>
        <dbReference type="SAM" id="MobiDB-lite"/>
    </source>
</evidence>
<dbReference type="AlphaFoldDB" id="A0A9W4ISX9"/>
<sequence>MPPTQSKIDSRAATLLLKKHKTTVLLMIQPHETLDHLKEILLQALKSRALNEISGDSVPDDSFDIELGVPVDRADLEKGWRSLETDLAELAEESAQTKNKGKSRKESPTILETGIQSGHTLAFRFRKNEGQSHDQIDLVAEDPGWDVIIPSYDDEEM</sequence>
<protein>
    <submittedName>
        <fullName evidence="2">Uncharacterized protein</fullName>
    </submittedName>
</protein>
<dbReference type="Proteomes" id="UP001152592">
    <property type="component" value="Unassembled WGS sequence"/>
</dbReference>